<evidence type="ECO:0000313" key="9">
    <source>
        <dbReference type="EMBL" id="TCK06136.1"/>
    </source>
</evidence>
<feature type="chain" id="PRO_5020208548" evidence="7">
    <location>
        <begin position="28"/>
        <end position="143"/>
    </location>
</feature>
<dbReference type="GO" id="GO:0020037">
    <property type="term" value="F:heme binding"/>
    <property type="evidence" value="ECO:0007669"/>
    <property type="project" value="InterPro"/>
</dbReference>
<dbReference type="PANTHER" id="PTHR40942">
    <property type="match status" value="1"/>
</dbReference>
<dbReference type="PANTHER" id="PTHR40942:SF4">
    <property type="entry name" value="CYTOCHROME C5"/>
    <property type="match status" value="1"/>
</dbReference>
<evidence type="ECO:0000313" key="10">
    <source>
        <dbReference type="Proteomes" id="UP000294546"/>
    </source>
</evidence>
<evidence type="ECO:0000256" key="6">
    <source>
        <dbReference type="PROSITE-ProRule" id="PRU00433"/>
    </source>
</evidence>
<keyword evidence="3 6" id="KW-0479">Metal-binding</keyword>
<dbReference type="Proteomes" id="UP000294546">
    <property type="component" value="Unassembled WGS sequence"/>
</dbReference>
<dbReference type="EMBL" id="SMFU01000009">
    <property type="protein sequence ID" value="TCK06136.1"/>
    <property type="molecule type" value="Genomic_DNA"/>
</dbReference>
<feature type="signal peptide" evidence="7">
    <location>
        <begin position="1"/>
        <end position="27"/>
    </location>
</feature>
<dbReference type="SUPFAM" id="SSF46626">
    <property type="entry name" value="Cytochrome c"/>
    <property type="match status" value="1"/>
</dbReference>
<dbReference type="AlphaFoldDB" id="A0A4V2PDQ9"/>
<dbReference type="Gene3D" id="1.10.760.10">
    <property type="entry name" value="Cytochrome c-like domain"/>
    <property type="match status" value="1"/>
</dbReference>
<dbReference type="Pfam" id="PF13442">
    <property type="entry name" value="Cytochrome_CBB3"/>
    <property type="match status" value="1"/>
</dbReference>
<protein>
    <submittedName>
        <fullName evidence="9">Cytochrome c5</fullName>
    </submittedName>
</protein>
<keyword evidence="10" id="KW-1185">Reference proteome</keyword>
<keyword evidence="5 6" id="KW-0408">Iron</keyword>
<keyword evidence="1" id="KW-0813">Transport</keyword>
<evidence type="ECO:0000256" key="5">
    <source>
        <dbReference type="ARBA" id="ARBA00023004"/>
    </source>
</evidence>
<evidence type="ECO:0000256" key="4">
    <source>
        <dbReference type="ARBA" id="ARBA00022982"/>
    </source>
</evidence>
<dbReference type="PRINTS" id="PR00607">
    <property type="entry name" value="CYTCHROMECIE"/>
</dbReference>
<name>A0A4V2PDQ9_9GAMM</name>
<comment type="caution">
    <text evidence="9">The sequence shown here is derived from an EMBL/GenBank/DDBJ whole genome shotgun (WGS) entry which is preliminary data.</text>
</comment>
<evidence type="ECO:0000256" key="3">
    <source>
        <dbReference type="ARBA" id="ARBA00022723"/>
    </source>
</evidence>
<dbReference type="PROSITE" id="PS51007">
    <property type="entry name" value="CYTC"/>
    <property type="match status" value="1"/>
</dbReference>
<sequence>MNKFAAKAVKALCALGLGFALASSVQAATDDAIAERIKPIGSVCIEGDDSCGGAAAAPVAAAGGARSGESIYTGKCAACHGTGVLGAPKFGTDEMQARLDEKGMETLMNHAINGFNAMPPKGTCADCSDDEIKTAIEYMLSGS</sequence>
<dbReference type="InterPro" id="IPR009056">
    <property type="entry name" value="Cyt_c-like_dom"/>
</dbReference>
<reference evidence="9 10" key="1">
    <citation type="submission" date="2019-03" db="EMBL/GenBank/DDBJ databases">
        <title>Genomic Encyclopedia of Archaeal and Bacterial Type Strains, Phase II (KMG-II): from individual species to whole genera.</title>
        <authorList>
            <person name="Goeker M."/>
        </authorList>
    </citation>
    <scope>NUCLEOTIDE SEQUENCE [LARGE SCALE GENOMIC DNA]</scope>
    <source>
        <strain evidence="9 10">DSM 27697</strain>
    </source>
</reference>
<evidence type="ECO:0000256" key="2">
    <source>
        <dbReference type="ARBA" id="ARBA00022617"/>
    </source>
</evidence>
<dbReference type="GO" id="GO:0005506">
    <property type="term" value="F:iron ion binding"/>
    <property type="evidence" value="ECO:0007669"/>
    <property type="project" value="InterPro"/>
</dbReference>
<dbReference type="OrthoDB" id="9814708at2"/>
<gene>
    <name evidence="9" type="ORF">CLV83_3086</name>
</gene>
<evidence type="ECO:0000256" key="7">
    <source>
        <dbReference type="SAM" id="SignalP"/>
    </source>
</evidence>
<organism evidence="9 10">
    <name type="scientific">Marinobacterium mangrovicola</name>
    <dbReference type="NCBI Taxonomy" id="1476959"/>
    <lineage>
        <taxon>Bacteria</taxon>
        <taxon>Pseudomonadati</taxon>
        <taxon>Pseudomonadota</taxon>
        <taxon>Gammaproteobacteria</taxon>
        <taxon>Oceanospirillales</taxon>
        <taxon>Oceanospirillaceae</taxon>
        <taxon>Marinobacterium</taxon>
    </lineage>
</organism>
<proteinExistence type="predicted"/>
<evidence type="ECO:0000256" key="1">
    <source>
        <dbReference type="ARBA" id="ARBA00022448"/>
    </source>
</evidence>
<dbReference type="GO" id="GO:0009055">
    <property type="term" value="F:electron transfer activity"/>
    <property type="evidence" value="ECO:0007669"/>
    <property type="project" value="InterPro"/>
</dbReference>
<dbReference type="InterPro" id="IPR036909">
    <property type="entry name" value="Cyt_c-like_dom_sf"/>
</dbReference>
<evidence type="ECO:0000259" key="8">
    <source>
        <dbReference type="PROSITE" id="PS51007"/>
    </source>
</evidence>
<keyword evidence="7" id="KW-0732">Signal</keyword>
<keyword evidence="4" id="KW-0249">Electron transport</keyword>
<keyword evidence="2 6" id="KW-0349">Heme</keyword>
<accession>A0A4V2PDQ9</accession>
<dbReference type="InterPro" id="IPR002323">
    <property type="entry name" value="Cyt_CIE"/>
</dbReference>
<feature type="domain" description="Cytochrome c" evidence="8">
    <location>
        <begin position="63"/>
        <end position="143"/>
    </location>
</feature>
<dbReference type="RefSeq" id="WP_132294131.1">
    <property type="nucleotide sequence ID" value="NZ_SMFU01000009.1"/>
</dbReference>